<gene>
    <name evidence="1" type="ORF">BJ138DRAFT_1116727</name>
</gene>
<name>A0ACB8A367_9AGAM</name>
<dbReference type="Proteomes" id="UP000790377">
    <property type="component" value="Unassembled WGS sequence"/>
</dbReference>
<organism evidence="1 2">
    <name type="scientific">Hygrophoropsis aurantiaca</name>
    <dbReference type="NCBI Taxonomy" id="72124"/>
    <lineage>
        <taxon>Eukaryota</taxon>
        <taxon>Fungi</taxon>
        <taxon>Dikarya</taxon>
        <taxon>Basidiomycota</taxon>
        <taxon>Agaricomycotina</taxon>
        <taxon>Agaricomycetes</taxon>
        <taxon>Agaricomycetidae</taxon>
        <taxon>Boletales</taxon>
        <taxon>Coniophorineae</taxon>
        <taxon>Hygrophoropsidaceae</taxon>
        <taxon>Hygrophoropsis</taxon>
    </lineage>
</organism>
<evidence type="ECO:0000313" key="2">
    <source>
        <dbReference type="Proteomes" id="UP000790377"/>
    </source>
</evidence>
<sequence>MAVSLSEVTLVSIFSESFLYGIFAVLFAISIFILFSRKGSNGEINKSMLVTCLALFIFSTVHIAADLRRLLDAFIRSDDPSMQLAQIDVTTYTVKSAAYVAQTWVGDGFMFASADLPPLSASIGVGIGALRAFARTSSSSTIFQLHNWVASFFAITLAVNFTCTSLIAARLLYIHRSTQGVKVFGRSLVPAAMIIIESGAIYSVCLIILLVLFLSGSYAQYIALDAVTQIIGVVFSLIIVRVGLGISSENRRLTRSTLRSSYPRTPQSLRGRPSRPVIVNISTMSHTDATPDTGIEETPSDFVQKSSGL</sequence>
<evidence type="ECO:0000313" key="1">
    <source>
        <dbReference type="EMBL" id="KAH7907402.1"/>
    </source>
</evidence>
<accession>A0ACB8A367</accession>
<dbReference type="EMBL" id="MU267908">
    <property type="protein sequence ID" value="KAH7907402.1"/>
    <property type="molecule type" value="Genomic_DNA"/>
</dbReference>
<proteinExistence type="predicted"/>
<reference evidence="1" key="1">
    <citation type="journal article" date="2021" name="New Phytol.">
        <title>Evolutionary innovations through gain and loss of genes in the ectomycorrhizal Boletales.</title>
        <authorList>
            <person name="Wu G."/>
            <person name="Miyauchi S."/>
            <person name="Morin E."/>
            <person name="Kuo A."/>
            <person name="Drula E."/>
            <person name="Varga T."/>
            <person name="Kohler A."/>
            <person name="Feng B."/>
            <person name="Cao Y."/>
            <person name="Lipzen A."/>
            <person name="Daum C."/>
            <person name="Hundley H."/>
            <person name="Pangilinan J."/>
            <person name="Johnson J."/>
            <person name="Barry K."/>
            <person name="LaButti K."/>
            <person name="Ng V."/>
            <person name="Ahrendt S."/>
            <person name="Min B."/>
            <person name="Choi I.G."/>
            <person name="Park H."/>
            <person name="Plett J.M."/>
            <person name="Magnuson J."/>
            <person name="Spatafora J.W."/>
            <person name="Nagy L.G."/>
            <person name="Henrissat B."/>
            <person name="Grigoriev I.V."/>
            <person name="Yang Z.L."/>
            <person name="Xu J."/>
            <person name="Martin F.M."/>
        </authorList>
    </citation>
    <scope>NUCLEOTIDE SEQUENCE</scope>
    <source>
        <strain evidence="1">ATCC 28755</strain>
    </source>
</reference>
<protein>
    <submittedName>
        <fullName evidence="1">Uncharacterized protein</fullName>
    </submittedName>
</protein>
<keyword evidence="2" id="KW-1185">Reference proteome</keyword>
<comment type="caution">
    <text evidence="1">The sequence shown here is derived from an EMBL/GenBank/DDBJ whole genome shotgun (WGS) entry which is preliminary data.</text>
</comment>